<evidence type="ECO:0000256" key="1">
    <source>
        <dbReference type="SAM" id="MobiDB-lite"/>
    </source>
</evidence>
<accession>A0A6V7FB39</accession>
<organism evidence="2 3">
    <name type="scientific">Xanthomonas hortorum pv. carotae</name>
    <dbReference type="NCBI Taxonomy" id="487904"/>
    <lineage>
        <taxon>Bacteria</taxon>
        <taxon>Pseudomonadati</taxon>
        <taxon>Pseudomonadota</taxon>
        <taxon>Gammaproteobacteria</taxon>
        <taxon>Lysobacterales</taxon>
        <taxon>Lysobacteraceae</taxon>
        <taxon>Xanthomonas</taxon>
    </lineage>
</organism>
<dbReference type="EMBL" id="CAJDKC010000004">
    <property type="protein sequence ID" value="CAD0360596.1"/>
    <property type="molecule type" value="Genomic_DNA"/>
</dbReference>
<dbReference type="Proteomes" id="UP000587508">
    <property type="component" value="Unassembled WGS sequence"/>
</dbReference>
<protein>
    <submittedName>
        <fullName evidence="2">Uncharacterized protein</fullName>
    </submittedName>
</protein>
<dbReference type="EMBL" id="CAJDKC010000004">
    <property type="protein sequence ID" value="CAD0360598.1"/>
    <property type="molecule type" value="Genomic_DNA"/>
</dbReference>
<name>A0A6V7FB39_9XANT</name>
<feature type="compositionally biased region" description="Polar residues" evidence="1">
    <location>
        <begin position="1"/>
        <end position="10"/>
    </location>
</feature>
<evidence type="ECO:0000313" key="3">
    <source>
        <dbReference type="Proteomes" id="UP000587508"/>
    </source>
</evidence>
<comment type="caution">
    <text evidence="2">The sequence shown here is derived from an EMBL/GenBank/DDBJ whole genome shotgun (WGS) entry which is preliminary data.</text>
</comment>
<reference evidence="2 3" key="1">
    <citation type="submission" date="2020-07" db="EMBL/GenBank/DDBJ databases">
        <authorList>
            <person name="Pothier F. J."/>
        </authorList>
    </citation>
    <scope>NUCLEOTIDE SEQUENCE [LARGE SCALE GENOMIC DNA]</scope>
    <source>
        <strain evidence="2 3">CFBP 7900</strain>
    </source>
</reference>
<dbReference type="NCBIfam" id="NF041409">
    <property type="entry name" value="XopAV"/>
    <property type="match status" value="1"/>
</dbReference>
<feature type="region of interest" description="Disordered" evidence="1">
    <location>
        <begin position="1"/>
        <end position="48"/>
    </location>
</feature>
<dbReference type="AlphaFoldDB" id="A0A6V7FB39"/>
<gene>
    <name evidence="2" type="ORF">CFBP7900_32560</name>
</gene>
<sequence length="251" mass="26388">MRPVNLTSATRRGARHDQQDMPAERGVGASSERTDPDENTQLTENLRRPPVREARLREPNVPIGVQIANVGRQVAHAGTTLAAISTIPIPTGLNALSAPFAAAYGYATDDPYLKNYAMVACLPVVASLSALGATYSVERLAAWYLQAQAQASVTKAARVTELGTTEACLDAAIEMVTMTDAETPTPEMSEGERTALAMDLPHLATADRSRLPPEIWSAASGVGDDAYTLVSNLLAAARIRASAEASASSAG</sequence>
<evidence type="ECO:0000313" key="2">
    <source>
        <dbReference type="EMBL" id="CAD0360598.1"/>
    </source>
</evidence>
<proteinExistence type="predicted"/>
<dbReference type="RefSeq" id="WP_023902999.1">
    <property type="nucleotide sequence ID" value="NZ_CAJDKC010000004.1"/>
</dbReference>